<evidence type="ECO:0000313" key="3">
    <source>
        <dbReference type="Proteomes" id="UP001152622"/>
    </source>
</evidence>
<feature type="compositionally biased region" description="Low complexity" evidence="1">
    <location>
        <begin position="97"/>
        <end position="106"/>
    </location>
</feature>
<comment type="caution">
    <text evidence="2">The sequence shown here is derived from an EMBL/GenBank/DDBJ whole genome shotgun (WGS) entry which is preliminary data.</text>
</comment>
<evidence type="ECO:0000256" key="1">
    <source>
        <dbReference type="SAM" id="MobiDB-lite"/>
    </source>
</evidence>
<dbReference type="EMBL" id="JAINUF010000003">
    <property type="protein sequence ID" value="KAJ8367852.1"/>
    <property type="molecule type" value="Genomic_DNA"/>
</dbReference>
<gene>
    <name evidence="2" type="ORF">SKAU_G00078800</name>
</gene>
<protein>
    <submittedName>
        <fullName evidence="2">Uncharacterized protein</fullName>
    </submittedName>
</protein>
<dbReference type="AlphaFoldDB" id="A0A9Q1FUK3"/>
<organism evidence="2 3">
    <name type="scientific">Synaphobranchus kaupii</name>
    <name type="common">Kaup's arrowtooth eel</name>
    <dbReference type="NCBI Taxonomy" id="118154"/>
    <lineage>
        <taxon>Eukaryota</taxon>
        <taxon>Metazoa</taxon>
        <taxon>Chordata</taxon>
        <taxon>Craniata</taxon>
        <taxon>Vertebrata</taxon>
        <taxon>Euteleostomi</taxon>
        <taxon>Actinopterygii</taxon>
        <taxon>Neopterygii</taxon>
        <taxon>Teleostei</taxon>
        <taxon>Anguilliformes</taxon>
        <taxon>Synaphobranchidae</taxon>
        <taxon>Synaphobranchus</taxon>
    </lineage>
</organism>
<dbReference type="Proteomes" id="UP001152622">
    <property type="component" value="Chromosome 3"/>
</dbReference>
<feature type="compositionally biased region" description="Polar residues" evidence="1">
    <location>
        <begin position="64"/>
        <end position="75"/>
    </location>
</feature>
<name>A0A9Q1FUK3_SYNKA</name>
<sequence>MHRSGTLFFNQFLTPDILLRGWKNTLVPMSLFQGVMGGQSRKKASASGQEALQVKGLGEGGEKQWNTAAGLTHPSTPRDLELGQRRTLSLPAPPLTPAEASAWPPF</sequence>
<proteinExistence type="predicted"/>
<reference evidence="2" key="1">
    <citation type="journal article" date="2023" name="Science">
        <title>Genome structures resolve the early diversification of teleost fishes.</title>
        <authorList>
            <person name="Parey E."/>
            <person name="Louis A."/>
            <person name="Montfort J."/>
            <person name="Bouchez O."/>
            <person name="Roques C."/>
            <person name="Iampietro C."/>
            <person name="Lluch J."/>
            <person name="Castinel A."/>
            <person name="Donnadieu C."/>
            <person name="Desvignes T."/>
            <person name="Floi Bucao C."/>
            <person name="Jouanno E."/>
            <person name="Wen M."/>
            <person name="Mejri S."/>
            <person name="Dirks R."/>
            <person name="Jansen H."/>
            <person name="Henkel C."/>
            <person name="Chen W.J."/>
            <person name="Zahm M."/>
            <person name="Cabau C."/>
            <person name="Klopp C."/>
            <person name="Thompson A.W."/>
            <person name="Robinson-Rechavi M."/>
            <person name="Braasch I."/>
            <person name="Lecointre G."/>
            <person name="Bobe J."/>
            <person name="Postlethwait J.H."/>
            <person name="Berthelot C."/>
            <person name="Roest Crollius H."/>
            <person name="Guiguen Y."/>
        </authorList>
    </citation>
    <scope>NUCLEOTIDE SEQUENCE</scope>
    <source>
        <strain evidence="2">WJC10195</strain>
    </source>
</reference>
<feature type="region of interest" description="Disordered" evidence="1">
    <location>
        <begin position="57"/>
        <end position="106"/>
    </location>
</feature>
<evidence type="ECO:0000313" key="2">
    <source>
        <dbReference type="EMBL" id="KAJ8367852.1"/>
    </source>
</evidence>
<keyword evidence="3" id="KW-1185">Reference proteome</keyword>
<accession>A0A9Q1FUK3</accession>